<dbReference type="InterPro" id="IPR026187">
    <property type="entry name" value="Aven"/>
</dbReference>
<protein>
    <submittedName>
        <fullName evidence="2">Uncharacterized protein</fullName>
    </submittedName>
</protein>
<comment type="caution">
    <text evidence="2">The sequence shown here is derived from an EMBL/GenBank/DDBJ whole genome shotgun (WGS) entry which is preliminary data.</text>
</comment>
<feature type="compositionally biased region" description="Polar residues" evidence="1">
    <location>
        <begin position="233"/>
        <end position="247"/>
    </location>
</feature>
<proteinExistence type="predicted"/>
<dbReference type="EMBL" id="LUGH01000368">
    <property type="protein sequence ID" value="OBZ85713.1"/>
    <property type="molecule type" value="Genomic_DNA"/>
</dbReference>
<gene>
    <name evidence="2" type="ORF">A0J61_06243</name>
</gene>
<dbReference type="OrthoDB" id="5596566at2759"/>
<dbReference type="PANTHER" id="PTHR16524">
    <property type="entry name" value="CELL DEATH REGULATOR AVEN"/>
    <property type="match status" value="1"/>
</dbReference>
<sequence>MRPDQHKSKESQRYQARKKQSGDSSAAEVAEARRRNNRARDRGEGTAAIRRRNGDWVESEEDREERRLQQAKFSRRKIESNANRYLEETEQESLERDAELGIDRETTDLVDLLENTEEGTSTFFKFKEEQLLDHDAVHQLNKSMLALDFNRLSTALESFDTVNLLGLEEDRELLENAFHEQPVVLDKPIVPAFSKNAKGYVLFKSQQIKPNVISETDGIYLRNDGSNHRPTMKQPSTPKETTASSSVVEKDDLDELLALDQTKEPISKPVAPLPKPGSIKKPSVPVKQQPKESVDDEAWLDDILG</sequence>
<evidence type="ECO:0000313" key="2">
    <source>
        <dbReference type="EMBL" id="OBZ85713.1"/>
    </source>
</evidence>
<reference evidence="2 3" key="1">
    <citation type="submission" date="2016-03" db="EMBL/GenBank/DDBJ databases">
        <title>Choanephora cucurbitarum.</title>
        <authorList>
            <person name="Min B."/>
            <person name="Park H."/>
            <person name="Park J.-H."/>
            <person name="Shin H.-D."/>
            <person name="Choi I.-G."/>
        </authorList>
    </citation>
    <scope>NUCLEOTIDE SEQUENCE [LARGE SCALE GENOMIC DNA]</scope>
    <source>
        <strain evidence="2 3">KUS-F28377</strain>
    </source>
</reference>
<accession>A0A1C7N997</accession>
<feature type="region of interest" description="Disordered" evidence="1">
    <location>
        <begin position="221"/>
        <end position="305"/>
    </location>
</feature>
<dbReference type="AlphaFoldDB" id="A0A1C7N997"/>
<feature type="compositionally biased region" description="Acidic residues" evidence="1">
    <location>
        <begin position="294"/>
        <end position="305"/>
    </location>
</feature>
<feature type="compositionally biased region" description="Basic and acidic residues" evidence="1">
    <location>
        <begin position="1"/>
        <end position="12"/>
    </location>
</feature>
<dbReference type="Proteomes" id="UP000093000">
    <property type="component" value="Unassembled WGS sequence"/>
</dbReference>
<keyword evidence="3" id="KW-1185">Reference proteome</keyword>
<feature type="region of interest" description="Disordered" evidence="1">
    <location>
        <begin position="1"/>
        <end position="64"/>
    </location>
</feature>
<evidence type="ECO:0000256" key="1">
    <source>
        <dbReference type="SAM" id="MobiDB-lite"/>
    </source>
</evidence>
<name>A0A1C7N997_9FUNG</name>
<dbReference type="PANTHER" id="PTHR16524:SF2">
    <property type="entry name" value="CELL DEATH REGULATOR AVEN"/>
    <property type="match status" value="1"/>
</dbReference>
<dbReference type="GO" id="GO:0010972">
    <property type="term" value="P:negative regulation of G2/M transition of mitotic cell cycle"/>
    <property type="evidence" value="ECO:0007669"/>
    <property type="project" value="TreeGrafter"/>
</dbReference>
<evidence type="ECO:0000313" key="3">
    <source>
        <dbReference type="Proteomes" id="UP000093000"/>
    </source>
</evidence>
<feature type="compositionally biased region" description="Basic and acidic residues" evidence="1">
    <location>
        <begin position="30"/>
        <end position="44"/>
    </location>
</feature>
<organism evidence="2 3">
    <name type="scientific">Choanephora cucurbitarum</name>
    <dbReference type="NCBI Taxonomy" id="101091"/>
    <lineage>
        <taxon>Eukaryota</taxon>
        <taxon>Fungi</taxon>
        <taxon>Fungi incertae sedis</taxon>
        <taxon>Mucoromycota</taxon>
        <taxon>Mucoromycotina</taxon>
        <taxon>Mucoromycetes</taxon>
        <taxon>Mucorales</taxon>
        <taxon>Mucorineae</taxon>
        <taxon>Choanephoraceae</taxon>
        <taxon>Choanephoroideae</taxon>
        <taxon>Choanephora</taxon>
    </lineage>
</organism>
<dbReference type="InParanoid" id="A0A1C7N997"/>